<evidence type="ECO:0000256" key="3">
    <source>
        <dbReference type="ARBA" id="ARBA00023163"/>
    </source>
</evidence>
<reference evidence="6 7" key="1">
    <citation type="submission" date="2015-01" db="EMBL/GenBank/DDBJ databases">
        <title>The Genome Sequence of Fonsecaea multimorphosa CBS 102226.</title>
        <authorList>
            <consortium name="The Broad Institute Genomics Platform"/>
            <person name="Cuomo C."/>
            <person name="de Hoog S."/>
            <person name="Gorbushina A."/>
            <person name="Stielow B."/>
            <person name="Teixiera M."/>
            <person name="Abouelleil A."/>
            <person name="Chapman S.B."/>
            <person name="Priest M."/>
            <person name="Young S.K."/>
            <person name="Wortman J."/>
            <person name="Nusbaum C."/>
            <person name="Birren B."/>
        </authorList>
    </citation>
    <scope>NUCLEOTIDE SEQUENCE [LARGE SCALE GENOMIC DNA]</scope>
    <source>
        <strain evidence="6 7">CBS 102226</strain>
    </source>
</reference>
<evidence type="ECO:0000259" key="5">
    <source>
        <dbReference type="PROSITE" id="PS50048"/>
    </source>
</evidence>
<dbReference type="AlphaFoldDB" id="A0A0D2K893"/>
<evidence type="ECO:0000313" key="7">
    <source>
        <dbReference type="Proteomes" id="UP000053411"/>
    </source>
</evidence>
<sequence length="559" mass="62401">MTDTRCELSRKLHPTLARGRTRTGCLACRRSKLKCDEEKPICRRCQRLQRTCSYVPRSTPRHYHGTHQTCATLSLHPTPGLAASPASTSHSVASSPSSPLPDYAAVIPASSLGRNPGIAALDRDILNSPQALSLMTSQDIYLCTTIDRLAATEACAQPSFDYFVGHVSAATISVIDDLNWQEFKTQTTRLGNHHRTIAAAILAVQALYKALKLGVPVSKAVYSLHDAARAAFRTMLSDEAEPVTQTLHVALLLSLFEMLVFDETGLTLTDPEMSLRFVEKLKATHHLLEPQDLRISAWLRLLHASGRRGGNPGLLSESLLRNLPDHATIPSTPHIDPRPRESLLRYLGAPLFDFRVHLETISTQVAELSHYHRSRITPADQDEVALEMQSLKNRLYQLWHHRPDICRLAPTDIYAYFAEEIARPLITAIGIANAAYYTEIIETGRTLSDPPLASSEAKSAMAEIRKMVEAADEWNLYNDQGHLSAGYLRPLFLYAIESIRKEDTLWAVQKLREIKDPICRSDLFATFADGLTEAQRSKGRRVTTKFFCRQNYGISPPFC</sequence>
<dbReference type="SMART" id="SM00066">
    <property type="entry name" value="GAL4"/>
    <property type="match status" value="1"/>
</dbReference>
<dbReference type="SUPFAM" id="SSF57701">
    <property type="entry name" value="Zn2/Cys6 DNA-binding domain"/>
    <property type="match status" value="1"/>
</dbReference>
<name>A0A0D2K893_9EURO</name>
<dbReference type="Proteomes" id="UP000053411">
    <property type="component" value="Unassembled WGS sequence"/>
</dbReference>
<accession>A0A0D2K893</accession>
<evidence type="ECO:0000313" key="6">
    <source>
        <dbReference type="EMBL" id="KIX92528.1"/>
    </source>
</evidence>
<evidence type="ECO:0000256" key="1">
    <source>
        <dbReference type="ARBA" id="ARBA00023015"/>
    </source>
</evidence>
<dbReference type="GO" id="GO:0005634">
    <property type="term" value="C:nucleus"/>
    <property type="evidence" value="ECO:0007669"/>
    <property type="project" value="TreeGrafter"/>
</dbReference>
<dbReference type="Pfam" id="PF00172">
    <property type="entry name" value="Zn_clus"/>
    <property type="match status" value="1"/>
</dbReference>
<dbReference type="GO" id="GO:0000981">
    <property type="term" value="F:DNA-binding transcription factor activity, RNA polymerase II-specific"/>
    <property type="evidence" value="ECO:0007669"/>
    <property type="project" value="InterPro"/>
</dbReference>
<dbReference type="InterPro" id="IPR001138">
    <property type="entry name" value="Zn2Cys6_DnaBD"/>
</dbReference>
<dbReference type="EMBL" id="KN848103">
    <property type="protein sequence ID" value="KIX92528.1"/>
    <property type="molecule type" value="Genomic_DNA"/>
</dbReference>
<evidence type="ECO:0000256" key="2">
    <source>
        <dbReference type="ARBA" id="ARBA00023125"/>
    </source>
</evidence>
<dbReference type="GO" id="GO:0045944">
    <property type="term" value="P:positive regulation of transcription by RNA polymerase II"/>
    <property type="evidence" value="ECO:0007669"/>
    <property type="project" value="TreeGrafter"/>
</dbReference>
<keyword evidence="4" id="KW-0539">Nucleus</keyword>
<feature type="domain" description="Zn(2)-C6 fungal-type" evidence="5">
    <location>
        <begin position="24"/>
        <end position="54"/>
    </location>
</feature>
<dbReference type="InterPro" id="IPR036864">
    <property type="entry name" value="Zn2-C6_fun-type_DNA-bd_sf"/>
</dbReference>
<dbReference type="GO" id="GO:0000976">
    <property type="term" value="F:transcription cis-regulatory region binding"/>
    <property type="evidence" value="ECO:0007669"/>
    <property type="project" value="TreeGrafter"/>
</dbReference>
<dbReference type="OrthoDB" id="648861at2759"/>
<dbReference type="RefSeq" id="XP_016626651.1">
    <property type="nucleotide sequence ID" value="XM_016782192.1"/>
</dbReference>
<dbReference type="Gene3D" id="4.10.240.10">
    <property type="entry name" value="Zn(2)-C6 fungal-type DNA-binding domain"/>
    <property type="match status" value="1"/>
</dbReference>
<gene>
    <name evidence="6" type="ORF">Z520_11704</name>
</gene>
<evidence type="ECO:0000256" key="4">
    <source>
        <dbReference type="ARBA" id="ARBA00023242"/>
    </source>
</evidence>
<dbReference type="PANTHER" id="PTHR37534">
    <property type="entry name" value="TRANSCRIPTIONAL ACTIVATOR PROTEIN UGA3"/>
    <property type="match status" value="1"/>
</dbReference>
<dbReference type="PANTHER" id="PTHR37534:SF49">
    <property type="entry name" value="LYSINE BIOSYNTHESIS REGULATORY PROTEIN LYS14"/>
    <property type="match status" value="1"/>
</dbReference>
<protein>
    <recommendedName>
        <fullName evidence="5">Zn(2)-C6 fungal-type domain-containing protein</fullName>
    </recommendedName>
</protein>
<organism evidence="6 7">
    <name type="scientific">Fonsecaea multimorphosa CBS 102226</name>
    <dbReference type="NCBI Taxonomy" id="1442371"/>
    <lineage>
        <taxon>Eukaryota</taxon>
        <taxon>Fungi</taxon>
        <taxon>Dikarya</taxon>
        <taxon>Ascomycota</taxon>
        <taxon>Pezizomycotina</taxon>
        <taxon>Eurotiomycetes</taxon>
        <taxon>Chaetothyriomycetidae</taxon>
        <taxon>Chaetothyriales</taxon>
        <taxon>Herpotrichiellaceae</taxon>
        <taxon>Fonsecaea</taxon>
    </lineage>
</organism>
<dbReference type="GO" id="GO:0008270">
    <property type="term" value="F:zinc ion binding"/>
    <property type="evidence" value="ECO:0007669"/>
    <property type="project" value="InterPro"/>
</dbReference>
<dbReference type="PROSITE" id="PS50048">
    <property type="entry name" value="ZN2_CY6_FUNGAL_2"/>
    <property type="match status" value="1"/>
</dbReference>
<proteinExistence type="predicted"/>
<keyword evidence="3" id="KW-0804">Transcription</keyword>
<keyword evidence="1" id="KW-0805">Transcription regulation</keyword>
<dbReference type="CDD" id="cd00067">
    <property type="entry name" value="GAL4"/>
    <property type="match status" value="1"/>
</dbReference>
<dbReference type="GeneID" id="27717450"/>
<dbReference type="PROSITE" id="PS00463">
    <property type="entry name" value="ZN2_CY6_FUNGAL_1"/>
    <property type="match status" value="1"/>
</dbReference>
<keyword evidence="7" id="KW-1185">Reference proteome</keyword>
<dbReference type="VEuPathDB" id="FungiDB:Z520_11704"/>
<keyword evidence="2" id="KW-0238">DNA-binding</keyword>